<evidence type="ECO:0000313" key="10">
    <source>
        <dbReference type="EMBL" id="TXB64360.1"/>
    </source>
</evidence>
<dbReference type="GO" id="GO:0043953">
    <property type="term" value="P:protein transport by the Tat complex"/>
    <property type="evidence" value="ECO:0007669"/>
    <property type="project" value="UniProtKB-UniRule"/>
</dbReference>
<evidence type="ECO:0000313" key="11">
    <source>
        <dbReference type="Proteomes" id="UP000321721"/>
    </source>
</evidence>
<dbReference type="Proteomes" id="UP000321721">
    <property type="component" value="Unassembled WGS sequence"/>
</dbReference>
<keyword evidence="3 9" id="KW-1003">Cell membrane</keyword>
<feature type="transmembrane region" description="Helical" evidence="9">
    <location>
        <begin position="6"/>
        <end position="27"/>
    </location>
</feature>
<evidence type="ECO:0000256" key="5">
    <source>
        <dbReference type="ARBA" id="ARBA00022927"/>
    </source>
</evidence>
<protein>
    <recommendedName>
        <fullName evidence="9">Sec-independent protein translocase protein TatA</fullName>
    </recommendedName>
</protein>
<keyword evidence="4 9" id="KW-0812">Transmembrane</keyword>
<evidence type="ECO:0000256" key="7">
    <source>
        <dbReference type="ARBA" id="ARBA00023010"/>
    </source>
</evidence>
<keyword evidence="2 9" id="KW-0813">Transport</keyword>
<dbReference type="GO" id="GO:0008320">
    <property type="term" value="F:protein transmembrane transporter activity"/>
    <property type="evidence" value="ECO:0007669"/>
    <property type="project" value="UniProtKB-UniRule"/>
</dbReference>
<dbReference type="Pfam" id="PF02416">
    <property type="entry name" value="TatA_B_E"/>
    <property type="match status" value="1"/>
</dbReference>
<dbReference type="OrthoDB" id="9812812at2"/>
<dbReference type="HAMAP" id="MF_00236">
    <property type="entry name" value="TatA_E"/>
    <property type="match status" value="1"/>
</dbReference>
<keyword evidence="7 9" id="KW-0811">Translocation</keyword>
<sequence length="64" mass="7025">MNTVLLGMFGTQEIIIIAIVVILLFGAKKIPQLMRGMGSGIKEFKDGMKEGEEAADTKEQDKIK</sequence>
<keyword evidence="6 9" id="KW-1133">Transmembrane helix</keyword>
<evidence type="ECO:0000256" key="2">
    <source>
        <dbReference type="ARBA" id="ARBA00022448"/>
    </source>
</evidence>
<keyword evidence="11" id="KW-1185">Reference proteome</keyword>
<evidence type="ECO:0000256" key="1">
    <source>
        <dbReference type="ARBA" id="ARBA00004162"/>
    </source>
</evidence>
<dbReference type="NCBIfam" id="TIGR01411">
    <property type="entry name" value="tatAE"/>
    <property type="match status" value="1"/>
</dbReference>
<proteinExistence type="inferred from homology"/>
<evidence type="ECO:0000256" key="6">
    <source>
        <dbReference type="ARBA" id="ARBA00022989"/>
    </source>
</evidence>
<comment type="subunit">
    <text evidence="9">Forms a complex with TatC.</text>
</comment>
<dbReference type="AlphaFoldDB" id="A0A5C6RRT1"/>
<dbReference type="GO" id="GO:0033281">
    <property type="term" value="C:TAT protein transport complex"/>
    <property type="evidence" value="ECO:0007669"/>
    <property type="project" value="UniProtKB-UniRule"/>
</dbReference>
<comment type="caution">
    <text evidence="10">The sequence shown here is derived from an EMBL/GenBank/DDBJ whole genome shotgun (WGS) entry which is preliminary data.</text>
</comment>
<dbReference type="InterPro" id="IPR003369">
    <property type="entry name" value="TatA/B/E"/>
</dbReference>
<keyword evidence="5 9" id="KW-0653">Protein transport</keyword>
<comment type="function">
    <text evidence="9">Part of the twin-arginine translocation (Tat) system that transports large folded proteins containing a characteristic twin-arginine motif in their signal peptide across membranes. TatA could form the protein-conducting channel of the Tat system.</text>
</comment>
<dbReference type="Gene3D" id="1.20.5.3310">
    <property type="match status" value="1"/>
</dbReference>
<evidence type="ECO:0000256" key="8">
    <source>
        <dbReference type="ARBA" id="ARBA00023136"/>
    </source>
</evidence>
<comment type="subcellular location">
    <subcellularLocation>
        <location evidence="1 9">Cell membrane</location>
        <topology evidence="1 9">Single-pass membrane protein</topology>
    </subcellularLocation>
</comment>
<keyword evidence="8 9" id="KW-0472">Membrane</keyword>
<evidence type="ECO:0000256" key="3">
    <source>
        <dbReference type="ARBA" id="ARBA00022475"/>
    </source>
</evidence>
<organism evidence="10 11">
    <name type="scientific">Vicingus serpentipes</name>
    <dbReference type="NCBI Taxonomy" id="1926625"/>
    <lineage>
        <taxon>Bacteria</taxon>
        <taxon>Pseudomonadati</taxon>
        <taxon>Bacteroidota</taxon>
        <taxon>Flavobacteriia</taxon>
        <taxon>Flavobacteriales</taxon>
        <taxon>Vicingaceae</taxon>
        <taxon>Vicingus</taxon>
    </lineage>
</organism>
<dbReference type="EMBL" id="VOOS01000005">
    <property type="protein sequence ID" value="TXB64360.1"/>
    <property type="molecule type" value="Genomic_DNA"/>
</dbReference>
<evidence type="ECO:0000256" key="9">
    <source>
        <dbReference type="HAMAP-Rule" id="MF_00236"/>
    </source>
</evidence>
<reference evidence="10 11" key="1">
    <citation type="submission" date="2019-08" db="EMBL/GenBank/DDBJ databases">
        <title>Genome of Vicingus serpentipes NCIMB 15042.</title>
        <authorList>
            <person name="Bowman J.P."/>
        </authorList>
    </citation>
    <scope>NUCLEOTIDE SEQUENCE [LARGE SCALE GENOMIC DNA]</scope>
    <source>
        <strain evidence="10 11">NCIMB 15042</strain>
    </source>
</reference>
<dbReference type="PANTHER" id="PTHR42982:SF1">
    <property type="entry name" value="SEC-INDEPENDENT PROTEIN TRANSLOCASE PROTEIN TATA"/>
    <property type="match status" value="1"/>
</dbReference>
<dbReference type="InterPro" id="IPR006312">
    <property type="entry name" value="TatA/E"/>
</dbReference>
<accession>A0A5C6RRT1</accession>
<dbReference type="RefSeq" id="WP_147101667.1">
    <property type="nucleotide sequence ID" value="NZ_VOOS01000005.1"/>
</dbReference>
<name>A0A5C6RRT1_9FLAO</name>
<gene>
    <name evidence="9" type="primary">tatA</name>
    <name evidence="10" type="ORF">FRY74_11250</name>
</gene>
<comment type="similarity">
    <text evidence="9">Belongs to the TatA/E family.</text>
</comment>
<dbReference type="PANTHER" id="PTHR42982">
    <property type="entry name" value="SEC-INDEPENDENT PROTEIN TRANSLOCASE PROTEIN TATA"/>
    <property type="match status" value="1"/>
</dbReference>
<evidence type="ECO:0000256" key="4">
    <source>
        <dbReference type="ARBA" id="ARBA00022692"/>
    </source>
</evidence>